<sequence>MKETIIREIRQFVANYQLDTTISTRWGEPLVGFAAASDPLFSELKKVVIDSHAVPQDMLLEAETVIAFFLPFPKSLSVSNIKERLSSPEWAVGYVETNVLIGRLSQHLIDFLGEAGAATVGIPATHNWIEDKLISNWSHRHVAFIAGLGRFGQNNMLITDKGCSGRIGSLITTMKIAPDSRPETEACLFKYDGSCKKCVRKCVNEALKEDDFDRFKCYAQLLENVEEHKNIGYADVCGKCLAAVPCTHTNPVKLKGSANKTR</sequence>
<accession>A0A1M7YBB2</accession>
<evidence type="ECO:0000313" key="1">
    <source>
        <dbReference type="EMBL" id="SHO49903.1"/>
    </source>
</evidence>
<dbReference type="OrthoDB" id="9784571at2"/>
<dbReference type="EMBL" id="FRFE01000016">
    <property type="protein sequence ID" value="SHO49903.1"/>
    <property type="molecule type" value="Genomic_DNA"/>
</dbReference>
<protein>
    <recommendedName>
        <fullName evidence="3">Epoxyqueuosine reductase QueG (Queuosine biosynthesis)</fullName>
    </recommendedName>
</protein>
<organism evidence="1 2">
    <name type="scientific">Desulfopila aestuarii DSM 18488</name>
    <dbReference type="NCBI Taxonomy" id="1121416"/>
    <lineage>
        <taxon>Bacteria</taxon>
        <taxon>Pseudomonadati</taxon>
        <taxon>Thermodesulfobacteriota</taxon>
        <taxon>Desulfobulbia</taxon>
        <taxon>Desulfobulbales</taxon>
        <taxon>Desulfocapsaceae</taxon>
        <taxon>Desulfopila</taxon>
    </lineage>
</organism>
<dbReference type="Proteomes" id="UP000184603">
    <property type="component" value="Unassembled WGS sequence"/>
</dbReference>
<keyword evidence="2" id="KW-1185">Reference proteome</keyword>
<evidence type="ECO:0008006" key="3">
    <source>
        <dbReference type="Google" id="ProtNLM"/>
    </source>
</evidence>
<evidence type="ECO:0000313" key="2">
    <source>
        <dbReference type="Proteomes" id="UP000184603"/>
    </source>
</evidence>
<dbReference type="AlphaFoldDB" id="A0A1M7YBB2"/>
<gene>
    <name evidence="1" type="ORF">SAMN02745220_03144</name>
</gene>
<dbReference type="PANTHER" id="PTHR42827">
    <property type="entry name" value="IRON-SULFUR CLUSTER-BINDING PROTEIN-RELATED"/>
    <property type="match status" value="1"/>
</dbReference>
<name>A0A1M7YBB2_9BACT</name>
<dbReference type="PANTHER" id="PTHR42827:SF1">
    <property type="entry name" value="IRON-SULFUR CLUSTER-BINDING PROTEIN"/>
    <property type="match status" value="1"/>
</dbReference>
<reference evidence="1 2" key="1">
    <citation type="submission" date="2016-12" db="EMBL/GenBank/DDBJ databases">
        <authorList>
            <person name="Song W.-J."/>
            <person name="Kurnit D.M."/>
        </authorList>
    </citation>
    <scope>NUCLEOTIDE SEQUENCE [LARGE SCALE GENOMIC DNA]</scope>
    <source>
        <strain evidence="1 2">DSM 18488</strain>
    </source>
</reference>
<dbReference type="STRING" id="1121416.SAMN02745220_03144"/>
<proteinExistence type="predicted"/>